<gene>
    <name evidence="2" type="ORF">LX66_3223</name>
</gene>
<accession>A0A562T6G1</accession>
<evidence type="ECO:0000313" key="3">
    <source>
        <dbReference type="Proteomes" id="UP000316778"/>
    </source>
</evidence>
<protein>
    <submittedName>
        <fullName evidence="2">HD domain-containing protein</fullName>
    </submittedName>
</protein>
<feature type="domain" description="HD/PDEase" evidence="1">
    <location>
        <begin position="24"/>
        <end position="144"/>
    </location>
</feature>
<dbReference type="InterPro" id="IPR003607">
    <property type="entry name" value="HD/PDEase_dom"/>
</dbReference>
<dbReference type="InterPro" id="IPR052194">
    <property type="entry name" value="MESH1"/>
</dbReference>
<dbReference type="PANTHER" id="PTHR46246:SF1">
    <property type="entry name" value="GUANOSINE-3',5'-BIS(DIPHOSPHATE) 3'-PYROPHOSPHOHYDROLASE MESH1"/>
    <property type="match status" value="1"/>
</dbReference>
<comment type="caution">
    <text evidence="2">The sequence shown here is derived from an EMBL/GenBank/DDBJ whole genome shotgun (WGS) entry which is preliminary data.</text>
</comment>
<dbReference type="OrthoDB" id="9802385at2"/>
<dbReference type="EMBL" id="VLLG01000003">
    <property type="protein sequence ID" value="TWI89129.1"/>
    <property type="molecule type" value="Genomic_DNA"/>
</dbReference>
<dbReference type="GO" id="GO:0008893">
    <property type="term" value="F:guanosine-3',5'-bis(diphosphate) 3'-diphosphatase activity"/>
    <property type="evidence" value="ECO:0007669"/>
    <property type="project" value="TreeGrafter"/>
</dbReference>
<proteinExistence type="predicted"/>
<organism evidence="2 3">
    <name type="scientific">Chitinophaga japonensis</name>
    <name type="common">Flexibacter japonensis</name>
    <dbReference type="NCBI Taxonomy" id="104662"/>
    <lineage>
        <taxon>Bacteria</taxon>
        <taxon>Pseudomonadati</taxon>
        <taxon>Bacteroidota</taxon>
        <taxon>Chitinophagia</taxon>
        <taxon>Chitinophagales</taxon>
        <taxon>Chitinophagaceae</taxon>
        <taxon>Chitinophaga</taxon>
    </lineage>
</organism>
<dbReference type="SMART" id="SM00471">
    <property type="entry name" value="HDc"/>
    <property type="match status" value="1"/>
</dbReference>
<dbReference type="Proteomes" id="UP000316778">
    <property type="component" value="Unassembled WGS sequence"/>
</dbReference>
<dbReference type="Pfam" id="PF13328">
    <property type="entry name" value="HD_4"/>
    <property type="match status" value="1"/>
</dbReference>
<evidence type="ECO:0000313" key="2">
    <source>
        <dbReference type="EMBL" id="TWI89129.1"/>
    </source>
</evidence>
<reference evidence="2 3" key="1">
    <citation type="journal article" date="2013" name="Stand. Genomic Sci.">
        <title>Genomic Encyclopedia of Type Strains, Phase I: The one thousand microbial genomes (KMG-I) project.</title>
        <authorList>
            <person name="Kyrpides N.C."/>
            <person name="Woyke T."/>
            <person name="Eisen J.A."/>
            <person name="Garrity G."/>
            <person name="Lilburn T.G."/>
            <person name="Beck B.J."/>
            <person name="Whitman W.B."/>
            <person name="Hugenholtz P."/>
            <person name="Klenk H.P."/>
        </authorList>
    </citation>
    <scope>NUCLEOTIDE SEQUENCE [LARGE SCALE GENOMIC DNA]</scope>
    <source>
        <strain evidence="2 3">DSM 13484</strain>
    </source>
</reference>
<dbReference type="Gene3D" id="1.10.3210.10">
    <property type="entry name" value="Hypothetical protein af1432"/>
    <property type="match status" value="1"/>
</dbReference>
<keyword evidence="3" id="KW-1185">Reference proteome</keyword>
<dbReference type="CDD" id="cd00077">
    <property type="entry name" value="HDc"/>
    <property type="match status" value="1"/>
</dbReference>
<dbReference type="AlphaFoldDB" id="A0A562T6G1"/>
<evidence type="ECO:0000259" key="1">
    <source>
        <dbReference type="SMART" id="SM00471"/>
    </source>
</evidence>
<dbReference type="RefSeq" id="WP_145715216.1">
    <property type="nucleotide sequence ID" value="NZ_BAAAFY010000001.1"/>
</dbReference>
<sequence>MEALLEQVKDFARQAHGEQTRKYTPEPYIVHPVRVMEICRAHQADTAMLAAALLHDVLEDTPVNKQAMKDFLDHVMNAPQATRTLQLVVELTDVYTRAAYPRWNRRKRKAMETARLEKISAAAQTVKYADIVDNCKEIVHHDPDFAKVFLRECKALLKKMTRGHQQLYQKAVALVDENLARLD</sequence>
<dbReference type="PANTHER" id="PTHR46246">
    <property type="entry name" value="GUANOSINE-3',5'-BIS(DIPHOSPHATE) 3'-PYROPHOSPHOHYDROLASE MESH1"/>
    <property type="match status" value="1"/>
</dbReference>
<dbReference type="SUPFAM" id="SSF109604">
    <property type="entry name" value="HD-domain/PDEase-like"/>
    <property type="match status" value="1"/>
</dbReference>
<name>A0A562T6G1_CHIJA</name>